<dbReference type="InterPro" id="IPR027417">
    <property type="entry name" value="P-loop_NTPase"/>
</dbReference>
<evidence type="ECO:0000259" key="6">
    <source>
        <dbReference type="PROSITE" id="PS50893"/>
    </source>
</evidence>
<reference evidence="8" key="1">
    <citation type="journal article" date="2019" name="Int. J. Syst. Evol. Microbiol.">
        <title>The Global Catalogue of Microorganisms (GCM) 10K type strain sequencing project: providing services to taxonomists for standard genome sequencing and annotation.</title>
        <authorList>
            <consortium name="The Broad Institute Genomics Platform"/>
            <consortium name="The Broad Institute Genome Sequencing Center for Infectious Disease"/>
            <person name="Wu L."/>
            <person name="Ma J."/>
        </authorList>
    </citation>
    <scope>NUCLEOTIDE SEQUENCE [LARGE SCALE GENOMIC DNA]</scope>
    <source>
        <strain evidence="8">JCM 18050</strain>
    </source>
</reference>
<dbReference type="SUPFAM" id="SSF52540">
    <property type="entry name" value="P-loop containing nucleoside triphosphate hydrolases"/>
    <property type="match status" value="1"/>
</dbReference>
<dbReference type="InterPro" id="IPR003439">
    <property type="entry name" value="ABC_transporter-like_ATP-bd"/>
</dbReference>
<dbReference type="Pfam" id="PF00005">
    <property type="entry name" value="ABC_tran"/>
    <property type="match status" value="1"/>
</dbReference>
<feature type="region of interest" description="Disordered" evidence="5">
    <location>
        <begin position="278"/>
        <end position="297"/>
    </location>
</feature>
<dbReference type="RefSeq" id="WP_345488055.1">
    <property type="nucleotide sequence ID" value="NZ_BAABHY010000001.1"/>
</dbReference>
<evidence type="ECO:0000313" key="7">
    <source>
        <dbReference type="EMBL" id="GAA5104932.1"/>
    </source>
</evidence>
<name>A0ABP9MZJ0_9GAMM</name>
<comment type="similarity">
    <text evidence="1">Belongs to the ABC transporter superfamily.</text>
</comment>
<evidence type="ECO:0000256" key="5">
    <source>
        <dbReference type="SAM" id="MobiDB-lite"/>
    </source>
</evidence>
<gene>
    <name evidence="7" type="primary">yfeB</name>
    <name evidence="7" type="ORF">GCM10023211_03240</name>
</gene>
<dbReference type="Proteomes" id="UP001500171">
    <property type="component" value="Unassembled WGS sequence"/>
</dbReference>
<dbReference type="InterPro" id="IPR017871">
    <property type="entry name" value="ABC_transporter-like_CS"/>
</dbReference>
<evidence type="ECO:0000256" key="4">
    <source>
        <dbReference type="ARBA" id="ARBA00022840"/>
    </source>
</evidence>
<evidence type="ECO:0000256" key="1">
    <source>
        <dbReference type="ARBA" id="ARBA00005417"/>
    </source>
</evidence>
<dbReference type="SMART" id="SM00382">
    <property type="entry name" value="AAA"/>
    <property type="match status" value="1"/>
</dbReference>
<keyword evidence="2" id="KW-0813">Transport</keyword>
<dbReference type="CDD" id="cd03235">
    <property type="entry name" value="ABC_Metallic_Cations"/>
    <property type="match status" value="1"/>
</dbReference>
<dbReference type="NCBIfam" id="NF011630">
    <property type="entry name" value="PRK15056.1"/>
    <property type="match status" value="1"/>
</dbReference>
<comment type="caution">
    <text evidence="7">The sequence shown here is derived from an EMBL/GenBank/DDBJ whole genome shotgun (WGS) entry which is preliminary data.</text>
</comment>
<dbReference type="InterPro" id="IPR003593">
    <property type="entry name" value="AAA+_ATPase"/>
</dbReference>
<evidence type="ECO:0000256" key="3">
    <source>
        <dbReference type="ARBA" id="ARBA00022741"/>
    </source>
</evidence>
<dbReference type="InterPro" id="IPR050153">
    <property type="entry name" value="Metal_Ion_Import_ABC"/>
</dbReference>
<dbReference type="PANTHER" id="PTHR42734">
    <property type="entry name" value="METAL TRANSPORT SYSTEM ATP-BINDING PROTEIN TM_0124-RELATED"/>
    <property type="match status" value="1"/>
</dbReference>
<accession>A0ABP9MZJ0</accession>
<dbReference type="Gene3D" id="3.40.50.300">
    <property type="entry name" value="P-loop containing nucleotide triphosphate hydrolases"/>
    <property type="match status" value="1"/>
</dbReference>
<keyword evidence="8" id="KW-1185">Reference proteome</keyword>
<feature type="domain" description="ABC transporter" evidence="6">
    <location>
        <begin position="10"/>
        <end position="245"/>
    </location>
</feature>
<dbReference type="GO" id="GO:0005524">
    <property type="term" value="F:ATP binding"/>
    <property type="evidence" value="ECO:0007669"/>
    <property type="project" value="UniProtKB-KW"/>
</dbReference>
<dbReference type="PROSITE" id="PS50893">
    <property type="entry name" value="ABC_TRANSPORTER_2"/>
    <property type="match status" value="1"/>
</dbReference>
<dbReference type="PROSITE" id="PS00211">
    <property type="entry name" value="ABC_TRANSPORTER_1"/>
    <property type="match status" value="1"/>
</dbReference>
<dbReference type="PANTHER" id="PTHR42734:SF5">
    <property type="entry name" value="IRON TRANSPORT SYSTEM ATP-BINDING PROTEIN HI_0361-RELATED"/>
    <property type="match status" value="1"/>
</dbReference>
<evidence type="ECO:0000313" key="8">
    <source>
        <dbReference type="Proteomes" id="UP001500171"/>
    </source>
</evidence>
<organism evidence="7 8">
    <name type="scientific">Orbus sasakiae</name>
    <dbReference type="NCBI Taxonomy" id="1078475"/>
    <lineage>
        <taxon>Bacteria</taxon>
        <taxon>Pseudomonadati</taxon>
        <taxon>Pseudomonadota</taxon>
        <taxon>Gammaproteobacteria</taxon>
        <taxon>Orbales</taxon>
        <taxon>Orbaceae</taxon>
        <taxon>Orbus</taxon>
    </lineage>
</organism>
<sequence>MTEQQTPIALNVDDITVTYNNGHTAIHNTSFKLNGGTICALVGVNGSGKSTLFKSIMGMVKPNTGSVTLNHLPVTQALKQNIIAYVPQTEEVDWDFPVLVSDVVMMGRYGRMSFLRIPSKEDKKQVDIALERVNMSELRHRQIGELSGGQKKRVFLARALAQQGKVLLLDEPFTGVDVQTENAIIELLKSLRKEGHLILVSTHNLGSVPEFCDQVVLFNRTVLATGPTKTTFTPQNLMVTFGGALRYLSLSGEKLHEDEDTRMVSVLTDDERAAVFYGEGKDDSPHNNLLHEQFRKK</sequence>
<dbReference type="EMBL" id="BAABHY010000001">
    <property type="protein sequence ID" value="GAA5104932.1"/>
    <property type="molecule type" value="Genomic_DNA"/>
</dbReference>
<evidence type="ECO:0000256" key="2">
    <source>
        <dbReference type="ARBA" id="ARBA00022448"/>
    </source>
</evidence>
<proteinExistence type="inferred from homology"/>
<keyword evidence="3" id="KW-0547">Nucleotide-binding</keyword>
<keyword evidence="4 7" id="KW-0067">ATP-binding</keyword>
<protein>
    <submittedName>
        <fullName evidence="7">Iron/manganese ABC transporter ATP-binding protein YfeB</fullName>
    </submittedName>
</protein>